<sequence length="78" mass="8526">MKLFSQIMLIVVGLGVIYFGCNLLFQHETNEFAFQKNLLATFQTEYHWRSIGVAYGGIATVIVGAAMMAVAAIVARLG</sequence>
<feature type="transmembrane region" description="Helical" evidence="1">
    <location>
        <begin position="53"/>
        <end position="75"/>
    </location>
</feature>
<dbReference type="Proteomes" id="UP001430990">
    <property type="component" value="Chromosome"/>
</dbReference>
<organism evidence="2 3">
    <name type="scientific">Bradyrhizobium barranii</name>
    <dbReference type="NCBI Taxonomy" id="2992140"/>
    <lineage>
        <taxon>Bacteria</taxon>
        <taxon>Pseudomonadati</taxon>
        <taxon>Pseudomonadota</taxon>
        <taxon>Alphaproteobacteria</taxon>
        <taxon>Hyphomicrobiales</taxon>
        <taxon>Nitrobacteraceae</taxon>
        <taxon>Bradyrhizobium</taxon>
    </lineage>
</organism>
<feature type="transmembrane region" description="Helical" evidence="1">
    <location>
        <begin position="7"/>
        <end position="25"/>
    </location>
</feature>
<keyword evidence="1" id="KW-0472">Membrane</keyword>
<dbReference type="RefSeq" id="WP_063985912.1">
    <property type="nucleotide sequence ID" value="NZ_CP088100.1"/>
</dbReference>
<accession>A0ABY3QLD3</accession>
<keyword evidence="1" id="KW-1133">Transmembrane helix</keyword>
<gene>
    <name evidence="2" type="ORF">BjapCC829_43610</name>
</gene>
<dbReference type="EMBL" id="CP088100">
    <property type="protein sequence ID" value="UFW86692.1"/>
    <property type="molecule type" value="Genomic_DNA"/>
</dbReference>
<name>A0ABY3QLD3_9BRAD</name>
<protein>
    <submittedName>
        <fullName evidence="2">Uncharacterized protein</fullName>
    </submittedName>
</protein>
<keyword evidence="1" id="KW-0812">Transmembrane</keyword>
<evidence type="ECO:0000256" key="1">
    <source>
        <dbReference type="SAM" id="Phobius"/>
    </source>
</evidence>
<keyword evidence="3" id="KW-1185">Reference proteome</keyword>
<evidence type="ECO:0000313" key="2">
    <source>
        <dbReference type="EMBL" id="UFW86692.1"/>
    </source>
</evidence>
<reference evidence="2" key="1">
    <citation type="submission" date="2021-11" db="EMBL/GenBank/DDBJ databases">
        <title>Australian commercial rhizobial inoculants.</title>
        <authorList>
            <person name="Kohlmeier M.G."/>
            <person name="O'Hara G.W."/>
            <person name="Colombi E."/>
            <person name="Ramsay J.P."/>
            <person name="Terpolilli J."/>
        </authorList>
    </citation>
    <scope>NUCLEOTIDE SEQUENCE</scope>
    <source>
        <strain evidence="2">CC829</strain>
    </source>
</reference>
<evidence type="ECO:0000313" key="3">
    <source>
        <dbReference type="Proteomes" id="UP001430990"/>
    </source>
</evidence>
<proteinExistence type="predicted"/>